<feature type="compositionally biased region" description="Polar residues" evidence="5">
    <location>
        <begin position="18"/>
        <end position="37"/>
    </location>
</feature>
<dbReference type="InterPro" id="IPR001584">
    <property type="entry name" value="Integrase_cat-core"/>
</dbReference>
<dbReference type="Pfam" id="PF22936">
    <property type="entry name" value="Pol_BBD"/>
    <property type="match status" value="1"/>
</dbReference>
<evidence type="ECO:0000256" key="1">
    <source>
        <dbReference type="ARBA" id="ARBA00022670"/>
    </source>
</evidence>
<sequence length="999" mass="111384">MKGRDARTEAVAFAVHGGSSSHSGTKVSDKSNCSNCGKSNHDVSSCFKIIGYPEWWNNGRGSSKGNFKGKGIDSGTSRGRGKAPIGFANTAQFAPNSVTTQPALTHHDRNAVGPALTDDQWETILNMFKSLNNNNNNTSNEKLTGKSFSPWILDTGASYHMTGDKRLFQNLSNIFPSPVVLPDGTHTNAVQEGTIVLGENMTINHVLYVPRLTCNLISFAQLIKDLNCVVTLTDKLCVIQDRTSRMVIGVGEERDGVYLFRSVVPNTHLCHAAEVDSYQVWHRRLGHPSPQIIGLLPLVSISDCRKNKDEPCDICFKAKQTRVSFPVSSSNKIELFELIHCDVWGPYSVSSSCGASYFLTIVDDCSRGVWIYLMANKSEVANLIKNFCAMTQTQFSKKVKCIRSDNGTEFTSLRHYLAEHGILFETSCVGTPQQNGRVERKHRHILNVARALRFQANLPIEFWGECVLTAGYLINRTPTPILQGKTPYEIIFSHPPIYNHIKTFGCMCFASKIPRDRNKFAARSRKCIFVGYPHGKKGWRLYDIETQDFFISRDVVFYENNFPYSQPSTSNPNATKSTHPAVYDMDYVTSTSLGEPTCSGTNELLATGPIKERGSDPITSEAPANVIVDDTTCPIAPCENNIRHSSRERQQSVRLRDHVCYTAHCLDPPSASSAQSSSSGTPYPIANYVTYKHFSASHARFLAAVTVGHEPRCFSEAIRDPQWRDAMRKEIEALENNGTWTIEDLPPEKKAIGSKWVYKIKYNSDGTIERHKARLVVLGNNQVKGIDFNETFAPVAKMVSVRVFLAVAVVRGWELHQMDVHNAFLHGDLDEEVYMSLPPGFSGASHGRVCRLRKSLYGLRQAPRNWFSKLTSALKSFGFVQSYADYSLFSYEKDNHTLHILVYVDDLIIVGNDSNAISNFKAYLSTCFHMKDLGVLKYFLGIEVARGSEGLFLSQRKYALDIISESGLLGAKPCDFPMEQNHQLALATGPVCAHPDRYR</sequence>
<evidence type="ECO:0000259" key="6">
    <source>
        <dbReference type="PROSITE" id="PS50994"/>
    </source>
</evidence>
<name>A0A2K3PA62_TRIPR</name>
<dbReference type="GO" id="GO:0006508">
    <property type="term" value="P:proteolysis"/>
    <property type="evidence" value="ECO:0007669"/>
    <property type="project" value="UniProtKB-KW"/>
</dbReference>
<feature type="domain" description="Integrase catalytic" evidence="6">
    <location>
        <begin position="322"/>
        <end position="495"/>
    </location>
</feature>
<dbReference type="EMBL" id="ASHM01005102">
    <property type="protein sequence ID" value="PNY12188.1"/>
    <property type="molecule type" value="Genomic_DNA"/>
</dbReference>
<dbReference type="InterPro" id="IPR057670">
    <property type="entry name" value="SH3_retrovirus"/>
</dbReference>
<dbReference type="InterPro" id="IPR013103">
    <property type="entry name" value="RVT_2"/>
</dbReference>
<dbReference type="InterPro" id="IPR025724">
    <property type="entry name" value="GAG-pre-integrase_dom"/>
</dbReference>
<dbReference type="Proteomes" id="UP000236291">
    <property type="component" value="Unassembled WGS sequence"/>
</dbReference>
<dbReference type="Pfam" id="PF07727">
    <property type="entry name" value="RVT_2"/>
    <property type="match status" value="1"/>
</dbReference>
<dbReference type="Pfam" id="PF25597">
    <property type="entry name" value="SH3_retrovirus"/>
    <property type="match status" value="1"/>
</dbReference>
<keyword evidence="1" id="KW-0645">Protease</keyword>
<dbReference type="PROSITE" id="PS50994">
    <property type="entry name" value="INTEGRASE"/>
    <property type="match status" value="1"/>
</dbReference>
<proteinExistence type="predicted"/>
<protein>
    <recommendedName>
        <fullName evidence="6">Integrase catalytic domain-containing protein</fullName>
    </recommendedName>
</protein>
<dbReference type="ExpressionAtlas" id="A0A2K3PA62">
    <property type="expression patterns" value="baseline"/>
</dbReference>
<comment type="caution">
    <text evidence="7">The sequence shown here is derived from an EMBL/GenBank/DDBJ whole genome shotgun (WGS) entry which is preliminary data.</text>
</comment>
<organism evidence="7 8">
    <name type="scientific">Trifolium pratense</name>
    <name type="common">Red clover</name>
    <dbReference type="NCBI Taxonomy" id="57577"/>
    <lineage>
        <taxon>Eukaryota</taxon>
        <taxon>Viridiplantae</taxon>
        <taxon>Streptophyta</taxon>
        <taxon>Embryophyta</taxon>
        <taxon>Tracheophyta</taxon>
        <taxon>Spermatophyta</taxon>
        <taxon>Magnoliopsida</taxon>
        <taxon>eudicotyledons</taxon>
        <taxon>Gunneridae</taxon>
        <taxon>Pentapetalae</taxon>
        <taxon>rosids</taxon>
        <taxon>fabids</taxon>
        <taxon>Fabales</taxon>
        <taxon>Fabaceae</taxon>
        <taxon>Papilionoideae</taxon>
        <taxon>50 kb inversion clade</taxon>
        <taxon>NPAAA clade</taxon>
        <taxon>Hologalegina</taxon>
        <taxon>IRL clade</taxon>
        <taxon>Trifolieae</taxon>
        <taxon>Trifolium</taxon>
    </lineage>
</organism>
<dbReference type="SUPFAM" id="SSF53098">
    <property type="entry name" value="Ribonuclease H-like"/>
    <property type="match status" value="1"/>
</dbReference>
<dbReference type="AlphaFoldDB" id="A0A2K3PA62"/>
<dbReference type="GO" id="GO:0004190">
    <property type="term" value="F:aspartic-type endopeptidase activity"/>
    <property type="evidence" value="ECO:0007669"/>
    <property type="project" value="UniProtKB-KW"/>
</dbReference>
<dbReference type="GO" id="GO:0046872">
    <property type="term" value="F:metal ion binding"/>
    <property type="evidence" value="ECO:0007669"/>
    <property type="project" value="UniProtKB-KW"/>
</dbReference>
<dbReference type="InterPro" id="IPR054722">
    <property type="entry name" value="PolX-like_BBD"/>
</dbReference>
<dbReference type="InterPro" id="IPR012337">
    <property type="entry name" value="RNaseH-like_sf"/>
</dbReference>
<feature type="region of interest" description="Disordered" evidence="5">
    <location>
        <begin position="14"/>
        <end position="37"/>
    </location>
</feature>
<reference evidence="7 8" key="1">
    <citation type="journal article" date="2014" name="Am. J. Bot.">
        <title>Genome assembly and annotation for red clover (Trifolium pratense; Fabaceae).</title>
        <authorList>
            <person name="Istvanek J."/>
            <person name="Jaros M."/>
            <person name="Krenek A."/>
            <person name="Repkova J."/>
        </authorList>
    </citation>
    <scope>NUCLEOTIDE SEQUENCE [LARGE SCALE GENOMIC DNA]</scope>
    <source>
        <strain evidence="8">cv. Tatra</strain>
        <tissue evidence="7">Young leaves</tissue>
    </source>
</reference>
<dbReference type="SUPFAM" id="SSF56672">
    <property type="entry name" value="DNA/RNA polymerases"/>
    <property type="match status" value="1"/>
</dbReference>
<dbReference type="Gene3D" id="3.30.420.10">
    <property type="entry name" value="Ribonuclease H-like superfamily/Ribonuclease H"/>
    <property type="match status" value="1"/>
</dbReference>
<keyword evidence="2" id="KW-0479">Metal-binding</keyword>
<dbReference type="PANTHER" id="PTHR42648">
    <property type="entry name" value="TRANSPOSASE, PUTATIVE-RELATED"/>
    <property type="match status" value="1"/>
</dbReference>
<reference evidence="7 8" key="2">
    <citation type="journal article" date="2017" name="Front. Plant Sci.">
        <title>Gene Classification and Mining of Molecular Markers Useful in Red Clover (Trifolium pratense) Breeding.</title>
        <authorList>
            <person name="Istvanek J."/>
            <person name="Dluhosova J."/>
            <person name="Dluhos P."/>
            <person name="Patkova L."/>
            <person name="Nedelnik J."/>
            <person name="Repkova J."/>
        </authorList>
    </citation>
    <scope>NUCLEOTIDE SEQUENCE [LARGE SCALE GENOMIC DNA]</scope>
    <source>
        <strain evidence="8">cv. Tatra</strain>
        <tissue evidence="7">Young leaves</tissue>
    </source>
</reference>
<keyword evidence="3" id="KW-0064">Aspartyl protease</keyword>
<keyword evidence="4" id="KW-0378">Hydrolase</keyword>
<evidence type="ECO:0000256" key="5">
    <source>
        <dbReference type="SAM" id="MobiDB-lite"/>
    </source>
</evidence>
<dbReference type="Pfam" id="PF13976">
    <property type="entry name" value="gag_pre-integrs"/>
    <property type="match status" value="1"/>
</dbReference>
<dbReference type="InterPro" id="IPR043502">
    <property type="entry name" value="DNA/RNA_pol_sf"/>
</dbReference>
<evidence type="ECO:0000256" key="4">
    <source>
        <dbReference type="ARBA" id="ARBA00022801"/>
    </source>
</evidence>
<gene>
    <name evidence="7" type="ORF">L195_g008814</name>
</gene>
<accession>A0A2K3PA62</accession>
<dbReference type="InterPro" id="IPR036397">
    <property type="entry name" value="RNaseH_sf"/>
</dbReference>
<dbReference type="GO" id="GO:0015074">
    <property type="term" value="P:DNA integration"/>
    <property type="evidence" value="ECO:0007669"/>
    <property type="project" value="InterPro"/>
</dbReference>
<evidence type="ECO:0000256" key="3">
    <source>
        <dbReference type="ARBA" id="ARBA00022750"/>
    </source>
</evidence>
<dbReference type="GO" id="GO:0003676">
    <property type="term" value="F:nucleic acid binding"/>
    <property type="evidence" value="ECO:0007669"/>
    <property type="project" value="InterPro"/>
</dbReference>
<evidence type="ECO:0000313" key="7">
    <source>
        <dbReference type="EMBL" id="PNY12188.1"/>
    </source>
</evidence>
<dbReference type="Pfam" id="PF00665">
    <property type="entry name" value="rve"/>
    <property type="match status" value="1"/>
</dbReference>
<dbReference type="PANTHER" id="PTHR42648:SF31">
    <property type="entry name" value="RNA-DIRECTED DNA POLYMERASE"/>
    <property type="match status" value="1"/>
</dbReference>
<dbReference type="InterPro" id="IPR039537">
    <property type="entry name" value="Retrotran_Ty1/copia-like"/>
</dbReference>
<evidence type="ECO:0000313" key="8">
    <source>
        <dbReference type="Proteomes" id="UP000236291"/>
    </source>
</evidence>
<evidence type="ECO:0000256" key="2">
    <source>
        <dbReference type="ARBA" id="ARBA00022723"/>
    </source>
</evidence>